<keyword evidence="3" id="KW-0804">Transcription</keyword>
<dbReference type="InterPro" id="IPR053812">
    <property type="entry name" value="HTH_Sigma70_ECF-like"/>
</dbReference>
<dbReference type="InterPro" id="IPR039425">
    <property type="entry name" value="RNA_pol_sigma-70-like"/>
</dbReference>
<dbReference type="InterPro" id="IPR036388">
    <property type="entry name" value="WH-like_DNA-bd_sf"/>
</dbReference>
<dbReference type="EMBL" id="CP119075">
    <property type="protein sequence ID" value="WED66271.1"/>
    <property type="molecule type" value="Genomic_DNA"/>
</dbReference>
<gene>
    <name evidence="6" type="ORF">PXH66_05345</name>
</gene>
<dbReference type="InterPro" id="IPR013324">
    <property type="entry name" value="RNA_pol_sigma_r3/r4-like"/>
</dbReference>
<dbReference type="RefSeq" id="WP_330928530.1">
    <property type="nucleotide sequence ID" value="NZ_CP119075.1"/>
</dbReference>
<dbReference type="PANTHER" id="PTHR43133:SF39">
    <property type="entry name" value="SIMILAR TO RNA POLYMERASE SIGMA-E FACTOR"/>
    <property type="match status" value="1"/>
</dbReference>
<feature type="domain" description="RNA polymerase sigma-70 ECF-like HTH" evidence="5">
    <location>
        <begin position="15"/>
        <end position="186"/>
    </location>
</feature>
<dbReference type="InterPro" id="IPR011517">
    <property type="entry name" value="RNA_pol_sigma70_ECF-like"/>
</dbReference>
<dbReference type="InterPro" id="IPR014284">
    <property type="entry name" value="RNA_pol_sigma-70_dom"/>
</dbReference>
<dbReference type="NCBIfam" id="TIGR02937">
    <property type="entry name" value="sigma70-ECF"/>
    <property type="match status" value="1"/>
</dbReference>
<dbReference type="GO" id="GO:0016987">
    <property type="term" value="F:sigma factor activity"/>
    <property type="evidence" value="ECO:0007669"/>
    <property type="project" value="UniProtKB-KW"/>
</dbReference>
<accession>A0AAF0I6S9</accession>
<evidence type="ECO:0000256" key="2">
    <source>
        <dbReference type="ARBA" id="ARBA00023082"/>
    </source>
</evidence>
<dbReference type="AlphaFoldDB" id="A0AAF0I6S9"/>
<evidence type="ECO:0000256" key="4">
    <source>
        <dbReference type="SAM" id="MobiDB-lite"/>
    </source>
</evidence>
<dbReference type="Pfam" id="PF07638">
    <property type="entry name" value="Sigma70_ECF"/>
    <property type="match status" value="1"/>
</dbReference>
<evidence type="ECO:0000256" key="1">
    <source>
        <dbReference type="ARBA" id="ARBA00023015"/>
    </source>
</evidence>
<feature type="region of interest" description="Disordered" evidence="4">
    <location>
        <begin position="1"/>
        <end position="20"/>
    </location>
</feature>
<protein>
    <submittedName>
        <fullName evidence="6">ECF-type sigma factor</fullName>
    </submittedName>
</protein>
<reference evidence="6" key="1">
    <citation type="submission" date="2023-03" db="EMBL/GenBank/DDBJ databases">
        <title>Lomoglobus Profundus gen. nov., sp. nov., a novel member of the phylum Verrucomicrobia, isolated from deep-marine sediment of South China Sea.</title>
        <authorList>
            <person name="Ahmad T."/>
            <person name="Ishaq S.E."/>
            <person name="Wang F."/>
        </authorList>
    </citation>
    <scope>NUCLEOTIDE SEQUENCE</scope>
    <source>
        <strain evidence="6">LMO-M01</strain>
    </source>
</reference>
<dbReference type="Gene3D" id="1.10.10.10">
    <property type="entry name" value="Winged helix-like DNA-binding domain superfamily/Winged helix DNA-binding domain"/>
    <property type="match status" value="1"/>
</dbReference>
<evidence type="ECO:0000256" key="3">
    <source>
        <dbReference type="ARBA" id="ARBA00023163"/>
    </source>
</evidence>
<dbReference type="NCBIfam" id="TIGR02999">
    <property type="entry name" value="Sig-70_X6"/>
    <property type="match status" value="1"/>
</dbReference>
<dbReference type="GO" id="GO:0006352">
    <property type="term" value="P:DNA-templated transcription initiation"/>
    <property type="evidence" value="ECO:0007669"/>
    <property type="project" value="InterPro"/>
</dbReference>
<dbReference type="SUPFAM" id="SSF88659">
    <property type="entry name" value="Sigma3 and sigma4 domains of RNA polymerase sigma factors"/>
    <property type="match status" value="1"/>
</dbReference>
<keyword evidence="7" id="KW-1185">Reference proteome</keyword>
<dbReference type="KEGG" id="slom:PXH66_05345"/>
<keyword evidence="2" id="KW-0731">Sigma factor</keyword>
<dbReference type="PANTHER" id="PTHR43133">
    <property type="entry name" value="RNA POLYMERASE ECF-TYPE SIGMA FACTO"/>
    <property type="match status" value="1"/>
</dbReference>
<sequence length="192" mass="21317">MNHLAASNPPTTPSAGESATSRELFPLLYHELRRMAAAKISHESGDQTLQATALVHEAWIRLSGNTSQSWENRAQFFATAAVIMQRILIDNARRKQALRRGGGAVRVSADITGFDVAETPDNDSLLLVNDAMDALAAHDSRKADLVRYRYFVGLSLAEAADLLGISQRTAERDWSYARAWLLREVNRIKQLE</sequence>
<evidence type="ECO:0000259" key="5">
    <source>
        <dbReference type="Pfam" id="PF07638"/>
    </source>
</evidence>
<organism evidence="6 7">
    <name type="scientific">Synoicihabitans lomoniglobus</name>
    <dbReference type="NCBI Taxonomy" id="2909285"/>
    <lineage>
        <taxon>Bacteria</taxon>
        <taxon>Pseudomonadati</taxon>
        <taxon>Verrucomicrobiota</taxon>
        <taxon>Opitutia</taxon>
        <taxon>Opitutales</taxon>
        <taxon>Opitutaceae</taxon>
        <taxon>Synoicihabitans</taxon>
    </lineage>
</organism>
<evidence type="ECO:0000313" key="6">
    <source>
        <dbReference type="EMBL" id="WED66271.1"/>
    </source>
</evidence>
<keyword evidence="1" id="KW-0805">Transcription regulation</keyword>
<evidence type="ECO:0000313" key="7">
    <source>
        <dbReference type="Proteomes" id="UP001218638"/>
    </source>
</evidence>
<dbReference type="Proteomes" id="UP001218638">
    <property type="component" value="Chromosome"/>
</dbReference>
<proteinExistence type="predicted"/>
<name>A0AAF0I6S9_9BACT</name>